<gene>
    <name evidence="5" type="primary">cbpA_1</name>
    <name evidence="5" type="ORF">Lrub_1600</name>
</gene>
<dbReference type="AlphaFoldDB" id="A0A0W0XQI0"/>
<name>A0A0W0XQI0_9GAMM</name>
<feature type="region of interest" description="Disordered" evidence="3">
    <location>
        <begin position="79"/>
        <end position="184"/>
    </location>
</feature>
<feature type="domain" description="J" evidence="4">
    <location>
        <begin position="25"/>
        <end position="89"/>
    </location>
</feature>
<dbReference type="EMBL" id="LNYT01000020">
    <property type="protein sequence ID" value="KTD46678.1"/>
    <property type="molecule type" value="Genomic_DNA"/>
</dbReference>
<evidence type="ECO:0000256" key="1">
    <source>
        <dbReference type="ARBA" id="ARBA00022490"/>
    </source>
</evidence>
<dbReference type="Proteomes" id="UP000054608">
    <property type="component" value="Unassembled WGS sequence"/>
</dbReference>
<evidence type="ECO:0000313" key="5">
    <source>
        <dbReference type="EMBL" id="KTD46678.1"/>
    </source>
</evidence>
<evidence type="ECO:0000313" key="6">
    <source>
        <dbReference type="Proteomes" id="UP000054608"/>
    </source>
</evidence>
<feature type="region of interest" description="Disordered" evidence="3">
    <location>
        <begin position="256"/>
        <end position="284"/>
    </location>
</feature>
<dbReference type="GO" id="GO:0051082">
    <property type="term" value="F:unfolded protein binding"/>
    <property type="evidence" value="ECO:0007669"/>
    <property type="project" value="TreeGrafter"/>
</dbReference>
<protein>
    <submittedName>
        <fullName evidence="5">DNA-binding protein DnaJ</fullName>
    </submittedName>
</protein>
<dbReference type="Pfam" id="PF00226">
    <property type="entry name" value="DnaJ"/>
    <property type="match status" value="1"/>
</dbReference>
<dbReference type="SMART" id="SM00271">
    <property type="entry name" value="DnaJ"/>
    <property type="match status" value="1"/>
</dbReference>
<dbReference type="InterPro" id="IPR036869">
    <property type="entry name" value="J_dom_sf"/>
</dbReference>
<dbReference type="PRINTS" id="PR00625">
    <property type="entry name" value="JDOMAIN"/>
</dbReference>
<accession>A0A0W0XQI0</accession>
<feature type="compositionally biased region" description="Basic and acidic residues" evidence="3">
    <location>
        <begin position="93"/>
        <end position="113"/>
    </location>
</feature>
<dbReference type="PANTHER" id="PTHR43096">
    <property type="entry name" value="DNAJ HOMOLOG 1, MITOCHONDRIAL-RELATED"/>
    <property type="match status" value="1"/>
</dbReference>
<dbReference type="GO" id="GO:0003677">
    <property type="term" value="F:DNA binding"/>
    <property type="evidence" value="ECO:0007669"/>
    <property type="project" value="UniProtKB-KW"/>
</dbReference>
<organism evidence="5 6">
    <name type="scientific">Legionella rubrilucens</name>
    <dbReference type="NCBI Taxonomy" id="458"/>
    <lineage>
        <taxon>Bacteria</taxon>
        <taxon>Pseudomonadati</taxon>
        <taxon>Pseudomonadota</taxon>
        <taxon>Gammaproteobacteria</taxon>
        <taxon>Legionellales</taxon>
        <taxon>Legionellaceae</taxon>
        <taxon>Legionella</taxon>
    </lineage>
</organism>
<dbReference type="PROSITE" id="PS00636">
    <property type="entry name" value="DNAJ_1"/>
    <property type="match status" value="1"/>
</dbReference>
<dbReference type="STRING" id="458.Lrub_1600"/>
<dbReference type="GO" id="GO:0042026">
    <property type="term" value="P:protein refolding"/>
    <property type="evidence" value="ECO:0007669"/>
    <property type="project" value="TreeGrafter"/>
</dbReference>
<keyword evidence="5" id="KW-0238">DNA-binding</keyword>
<dbReference type="PATRIC" id="fig|458.5.peg.1672"/>
<dbReference type="OrthoDB" id="9779889at2"/>
<evidence type="ECO:0000256" key="3">
    <source>
        <dbReference type="SAM" id="MobiDB-lite"/>
    </source>
</evidence>
<keyword evidence="2" id="KW-0143">Chaperone</keyword>
<dbReference type="InterPro" id="IPR001623">
    <property type="entry name" value="DnaJ_domain"/>
</dbReference>
<sequence length="284" mass="31536">MSSTPEDAAPKAKNPTAERIKAATNFYEVLGVPPNASLEDINKAYKKAALLTHPDKYKEPDAEEVFKKLGEAYSVLKDAEKRHQYDLSSSDPAPDKKENKSEDKDQDKKDDLGKNAQSSTTPDTKKKDPDNTALPEQPKPKAEAEATPAKKPKVKDKNRAQELNDSLYDFMTPAAKKGEDKDPNQEWVDQLLRWVLEFNHQMTNKILGLFSSNPADVQTPTVQQPTGQDQPSRQEQGLPLLEAMSDTDVLTITDGSDLHLEDGNEPETPQIENSETAIVPFNPN</sequence>
<dbReference type="InterPro" id="IPR018253">
    <property type="entry name" value="DnaJ_domain_CS"/>
</dbReference>
<keyword evidence="1" id="KW-0963">Cytoplasm</keyword>
<dbReference type="CDD" id="cd06257">
    <property type="entry name" value="DnaJ"/>
    <property type="match status" value="1"/>
</dbReference>
<dbReference type="SUPFAM" id="SSF46565">
    <property type="entry name" value="Chaperone J-domain"/>
    <property type="match status" value="1"/>
</dbReference>
<evidence type="ECO:0000256" key="2">
    <source>
        <dbReference type="ARBA" id="ARBA00023186"/>
    </source>
</evidence>
<dbReference type="Gene3D" id="1.10.287.110">
    <property type="entry name" value="DnaJ domain"/>
    <property type="match status" value="1"/>
</dbReference>
<dbReference type="GO" id="GO:0005737">
    <property type="term" value="C:cytoplasm"/>
    <property type="evidence" value="ECO:0007669"/>
    <property type="project" value="TreeGrafter"/>
</dbReference>
<dbReference type="PANTHER" id="PTHR43096:SF52">
    <property type="entry name" value="DNAJ HOMOLOG 1, MITOCHONDRIAL-RELATED"/>
    <property type="match status" value="1"/>
</dbReference>
<comment type="caution">
    <text evidence="5">The sequence shown here is derived from an EMBL/GenBank/DDBJ whole genome shotgun (WGS) entry which is preliminary data.</text>
</comment>
<evidence type="ECO:0000259" key="4">
    <source>
        <dbReference type="PROSITE" id="PS50076"/>
    </source>
</evidence>
<proteinExistence type="predicted"/>
<dbReference type="RefSeq" id="WP_058531698.1">
    <property type="nucleotide sequence ID" value="NZ_CAAAIN010000005.1"/>
</dbReference>
<reference evidence="5 6" key="1">
    <citation type="submission" date="2015-11" db="EMBL/GenBank/DDBJ databases">
        <title>Genomic analysis of 38 Legionella species identifies large and diverse effector repertoires.</title>
        <authorList>
            <person name="Burstein D."/>
            <person name="Amaro F."/>
            <person name="Zusman T."/>
            <person name="Lifshitz Z."/>
            <person name="Cohen O."/>
            <person name="Gilbert J.A."/>
            <person name="Pupko T."/>
            <person name="Shuman H.A."/>
            <person name="Segal G."/>
        </authorList>
    </citation>
    <scope>NUCLEOTIDE SEQUENCE [LARGE SCALE GENOMIC DNA]</scope>
    <source>
        <strain evidence="5 6">WA-270A-C2</strain>
    </source>
</reference>
<keyword evidence="6" id="KW-1185">Reference proteome</keyword>
<dbReference type="PROSITE" id="PS50076">
    <property type="entry name" value="DNAJ_2"/>
    <property type="match status" value="1"/>
</dbReference>